<protein>
    <recommendedName>
        <fullName evidence="5">RlpA-like protein double-psi beta-barrel domain-containing protein</fullName>
    </recommendedName>
</protein>
<reference evidence="3 4" key="1">
    <citation type="submission" date="2015-09" db="EMBL/GenBank/DDBJ databases">
        <title>Draft genome of a European isolate of the apple canker pathogen Neonectria ditissima.</title>
        <authorList>
            <person name="Gomez-Cortecero A."/>
            <person name="Harrison R.J."/>
            <person name="Armitage A.D."/>
        </authorList>
    </citation>
    <scope>NUCLEOTIDE SEQUENCE [LARGE SCALE GENOMIC DNA]</scope>
    <source>
        <strain evidence="3 4">R09/05</strain>
    </source>
</reference>
<evidence type="ECO:0008006" key="5">
    <source>
        <dbReference type="Google" id="ProtNLM"/>
    </source>
</evidence>
<dbReference type="PANTHER" id="PTHR31836">
    <property type="match status" value="1"/>
</dbReference>
<organism evidence="3 4">
    <name type="scientific">Neonectria ditissima</name>
    <dbReference type="NCBI Taxonomy" id="78410"/>
    <lineage>
        <taxon>Eukaryota</taxon>
        <taxon>Fungi</taxon>
        <taxon>Dikarya</taxon>
        <taxon>Ascomycota</taxon>
        <taxon>Pezizomycotina</taxon>
        <taxon>Sordariomycetes</taxon>
        <taxon>Hypocreomycetidae</taxon>
        <taxon>Hypocreales</taxon>
        <taxon>Nectriaceae</taxon>
        <taxon>Neonectria</taxon>
    </lineage>
</organism>
<dbReference type="SUPFAM" id="SSF50685">
    <property type="entry name" value="Barwin-like endoglucanases"/>
    <property type="match status" value="1"/>
</dbReference>
<evidence type="ECO:0000256" key="2">
    <source>
        <dbReference type="SAM" id="SignalP"/>
    </source>
</evidence>
<dbReference type="EMBL" id="LKCW01000378">
    <property type="protein sequence ID" value="KPM34201.1"/>
    <property type="molecule type" value="Genomic_DNA"/>
</dbReference>
<feature type="chain" id="PRO_5006135253" description="RlpA-like protein double-psi beta-barrel domain-containing protein" evidence="2">
    <location>
        <begin position="19"/>
        <end position="120"/>
    </location>
</feature>
<feature type="signal peptide" evidence="2">
    <location>
        <begin position="1"/>
        <end position="18"/>
    </location>
</feature>
<dbReference type="CDD" id="cd22191">
    <property type="entry name" value="DPBB_RlpA_EXP_N-like"/>
    <property type="match status" value="1"/>
</dbReference>
<keyword evidence="1 2" id="KW-0732">Signal</keyword>
<dbReference type="STRING" id="78410.A0A0P7B0Q4"/>
<dbReference type="OrthoDB" id="406505at2759"/>
<dbReference type="InterPro" id="IPR051477">
    <property type="entry name" value="Expansin_CellWall"/>
</dbReference>
<keyword evidence="4" id="KW-1185">Reference proteome</keyword>
<dbReference type="InterPro" id="IPR036908">
    <property type="entry name" value="RlpA-like_sf"/>
</dbReference>
<accession>A0A0P7B0Q4</accession>
<evidence type="ECO:0000313" key="3">
    <source>
        <dbReference type="EMBL" id="KPM34201.1"/>
    </source>
</evidence>
<sequence length="120" mass="12532">MSLITTALLALTLPLTHAAPSPPHPRRTGQMTWYSPGLGACGMTHGEGDLIAAVSAPLYDTSNPCGRRIRVTGPAGSVDVVVVDRCGGCGYDDLDLSPVAFQQAVGDLGLGRKEATWKWA</sequence>
<evidence type="ECO:0000256" key="1">
    <source>
        <dbReference type="ARBA" id="ARBA00022729"/>
    </source>
</evidence>
<dbReference type="Proteomes" id="UP000050424">
    <property type="component" value="Unassembled WGS sequence"/>
</dbReference>
<name>A0A0P7B0Q4_9HYPO</name>
<evidence type="ECO:0000313" key="4">
    <source>
        <dbReference type="Proteomes" id="UP000050424"/>
    </source>
</evidence>
<dbReference type="PANTHER" id="PTHR31836:SF28">
    <property type="entry name" value="SRCR DOMAIN-CONTAINING PROTEIN-RELATED"/>
    <property type="match status" value="1"/>
</dbReference>
<dbReference type="AlphaFoldDB" id="A0A0P7B0Q4"/>
<gene>
    <name evidence="3" type="ORF">AK830_g12370</name>
</gene>
<dbReference type="Gene3D" id="2.40.40.10">
    <property type="entry name" value="RlpA-like domain"/>
    <property type="match status" value="1"/>
</dbReference>
<proteinExistence type="predicted"/>
<comment type="caution">
    <text evidence="3">The sequence shown here is derived from an EMBL/GenBank/DDBJ whole genome shotgun (WGS) entry which is preliminary data.</text>
</comment>